<dbReference type="SUPFAM" id="SSF47769">
    <property type="entry name" value="SAM/Pointed domain"/>
    <property type="match status" value="1"/>
</dbReference>
<keyword evidence="7" id="KW-1185">Reference proteome</keyword>
<feature type="region of interest" description="Disordered" evidence="4">
    <location>
        <begin position="439"/>
        <end position="468"/>
    </location>
</feature>
<feature type="compositionally biased region" description="Gly residues" evidence="4">
    <location>
        <begin position="459"/>
        <end position="468"/>
    </location>
</feature>
<evidence type="ECO:0000256" key="3">
    <source>
        <dbReference type="PROSITE-ProRule" id="PRU00267"/>
    </source>
</evidence>
<organism evidence="6 7">
    <name type="scientific">Neonectria punicea</name>
    <dbReference type="NCBI Taxonomy" id="979145"/>
    <lineage>
        <taxon>Eukaryota</taxon>
        <taxon>Fungi</taxon>
        <taxon>Dikarya</taxon>
        <taxon>Ascomycota</taxon>
        <taxon>Pezizomycotina</taxon>
        <taxon>Sordariomycetes</taxon>
        <taxon>Hypocreomycetidae</taxon>
        <taxon>Hypocreales</taxon>
        <taxon>Nectriaceae</taxon>
        <taxon>Neonectria</taxon>
    </lineage>
</organism>
<evidence type="ECO:0000256" key="4">
    <source>
        <dbReference type="SAM" id="MobiDB-lite"/>
    </source>
</evidence>
<dbReference type="InterPro" id="IPR036910">
    <property type="entry name" value="HMG_box_dom_sf"/>
</dbReference>
<evidence type="ECO:0000256" key="2">
    <source>
        <dbReference type="ARBA" id="ARBA00023242"/>
    </source>
</evidence>
<dbReference type="EMBL" id="JAZAVJ010000019">
    <property type="protein sequence ID" value="KAK7421936.1"/>
    <property type="molecule type" value="Genomic_DNA"/>
</dbReference>
<dbReference type="InterPro" id="IPR051965">
    <property type="entry name" value="ChromReg_NeuronalGeneExpr"/>
</dbReference>
<feature type="region of interest" description="Disordered" evidence="4">
    <location>
        <begin position="64"/>
        <end position="122"/>
    </location>
</feature>
<feature type="region of interest" description="Disordered" evidence="4">
    <location>
        <begin position="200"/>
        <end position="352"/>
    </location>
</feature>
<evidence type="ECO:0000256" key="1">
    <source>
        <dbReference type="ARBA" id="ARBA00023125"/>
    </source>
</evidence>
<dbReference type="Pfam" id="PF00505">
    <property type="entry name" value="HMG_box"/>
    <property type="match status" value="1"/>
</dbReference>
<keyword evidence="2 3" id="KW-0539">Nucleus</keyword>
<keyword evidence="1 3" id="KW-0238">DNA-binding</keyword>
<dbReference type="PANTHER" id="PTHR46040">
    <property type="entry name" value="HIGH MOBILITY GROUP PROTEIN 2"/>
    <property type="match status" value="1"/>
</dbReference>
<dbReference type="PANTHER" id="PTHR46040:SF3">
    <property type="entry name" value="HIGH MOBILITY GROUP PROTEIN 2"/>
    <property type="match status" value="1"/>
</dbReference>
<feature type="domain" description="HMG box" evidence="5">
    <location>
        <begin position="117"/>
        <end position="183"/>
    </location>
</feature>
<dbReference type="Pfam" id="PF00536">
    <property type="entry name" value="SAM_1"/>
    <property type="match status" value="1"/>
</dbReference>
<feature type="compositionally biased region" description="Basic and acidic residues" evidence="4">
    <location>
        <begin position="211"/>
        <end position="221"/>
    </location>
</feature>
<feature type="compositionally biased region" description="Polar residues" evidence="4">
    <location>
        <begin position="266"/>
        <end position="291"/>
    </location>
</feature>
<feature type="compositionally biased region" description="Polar residues" evidence="4">
    <location>
        <begin position="225"/>
        <end position="239"/>
    </location>
</feature>
<dbReference type="InterPro" id="IPR013761">
    <property type="entry name" value="SAM/pointed_sf"/>
</dbReference>
<dbReference type="Gene3D" id="1.10.30.10">
    <property type="entry name" value="High mobility group box domain"/>
    <property type="match status" value="1"/>
</dbReference>
<gene>
    <name evidence="6" type="ORF">QQX98_001930</name>
</gene>
<comment type="caution">
    <text evidence="6">The sequence shown here is derived from an EMBL/GenBank/DDBJ whole genome shotgun (WGS) entry which is preliminary data.</text>
</comment>
<evidence type="ECO:0000259" key="5">
    <source>
        <dbReference type="PROSITE" id="PS50118"/>
    </source>
</evidence>
<dbReference type="SUPFAM" id="SSF47095">
    <property type="entry name" value="HMG-box"/>
    <property type="match status" value="1"/>
</dbReference>
<dbReference type="InterPro" id="IPR001660">
    <property type="entry name" value="SAM"/>
</dbReference>
<dbReference type="SMART" id="SM00454">
    <property type="entry name" value="SAM"/>
    <property type="match status" value="1"/>
</dbReference>
<reference evidence="6 7" key="1">
    <citation type="journal article" date="2025" name="Microbiol. Resour. Announc.">
        <title>Draft genome sequences for Neonectria magnoliae and Neonectria punicea, canker pathogens of Liriodendron tulipifera and Acer saccharum in West Virginia.</title>
        <authorList>
            <person name="Petronek H.M."/>
            <person name="Kasson M.T."/>
            <person name="Metheny A.M."/>
            <person name="Stauder C.M."/>
            <person name="Lovett B."/>
            <person name="Lynch S.C."/>
            <person name="Garnas J.R."/>
            <person name="Kasson L.R."/>
            <person name="Stajich J.E."/>
        </authorList>
    </citation>
    <scope>NUCLEOTIDE SEQUENCE [LARGE SCALE GENOMIC DNA]</scope>
    <source>
        <strain evidence="6 7">NRRL 64653</strain>
    </source>
</reference>
<feature type="DNA-binding region" description="HMG box" evidence="3">
    <location>
        <begin position="117"/>
        <end position="183"/>
    </location>
</feature>
<evidence type="ECO:0000313" key="6">
    <source>
        <dbReference type="EMBL" id="KAK7421936.1"/>
    </source>
</evidence>
<dbReference type="InterPro" id="IPR009071">
    <property type="entry name" value="HMG_box_dom"/>
</dbReference>
<feature type="compositionally biased region" description="Basic and acidic residues" evidence="4">
    <location>
        <begin position="320"/>
        <end position="329"/>
    </location>
</feature>
<feature type="compositionally biased region" description="Basic and acidic residues" evidence="4">
    <location>
        <begin position="76"/>
        <end position="96"/>
    </location>
</feature>
<evidence type="ECO:0000313" key="7">
    <source>
        <dbReference type="Proteomes" id="UP001498476"/>
    </source>
</evidence>
<dbReference type="Gene3D" id="1.10.150.50">
    <property type="entry name" value="Transcription Factor, Ets-1"/>
    <property type="match status" value="1"/>
</dbReference>
<accession>A0ABR1HN08</accession>
<dbReference type="Proteomes" id="UP001498476">
    <property type="component" value="Unassembled WGS sequence"/>
</dbReference>
<name>A0ABR1HN08_9HYPO</name>
<protein>
    <recommendedName>
        <fullName evidence="5">HMG box domain-containing protein</fullName>
    </recommendedName>
</protein>
<proteinExistence type="predicted"/>
<dbReference type="PROSITE" id="PS50118">
    <property type="entry name" value="HMG_BOX_2"/>
    <property type="match status" value="1"/>
</dbReference>
<sequence length="468" mass="51000">MASELEAIFGELGLAQYLNAFVEQGFDEWDIILDIQESDLDVLGVKLGHRRKLQRRIANARGISPSTSLASPARPAVEDVKPDGSRPEPSRPEVTHEVQGVAKRKYRRHPKPDENAPERPPSAYVLFSNKMREDLKSQNLSFTEIAKLVGENWQNLVPMEKEGYESQANADKEKYHRDLMEYKKTADYRKYIQYLQEFKEKQAKQNQVSDASKRPKLEPARLRNGSGSSNTATPGVNTPSGSGSGSGSERLQGSEPPPSRKERMNSIVSIPESQHSTTPTLLSQPNSNDDAMSSPRGGHYDPGSPHEPHRHPRRQGSWREGGRAGDVSHQHLPSLSDMLDDGMRGIPTASGEGNPYSTGFVAANHSRLVPELSNGMPPAPRVPLLRHDQSSNSSVCSTSPAMSFARTPGEGSLPIHALLSHQTMSGPGVSTLGAFDRGLPSSMTASPSPTDPARLRFGHGAGPRGYGT</sequence>
<dbReference type="SMART" id="SM00398">
    <property type="entry name" value="HMG"/>
    <property type="match status" value="1"/>
</dbReference>